<reference evidence="1" key="1">
    <citation type="submission" date="2021-06" db="EMBL/GenBank/DDBJ databases">
        <title>Novel Mycoplasma species detected in California sea lions (Zalophus californianus) from the USA.</title>
        <authorList>
            <person name="Volokhov D.V."/>
            <person name="Furtak V.A."/>
            <person name="Zagorodnyaya T.A."/>
        </authorList>
    </citation>
    <scope>NUCLEOTIDE SEQUENCE [LARGE SCALE GENOMIC DNA]</scope>
    <source>
        <strain evidence="1">CSL 5346</strain>
    </source>
</reference>
<dbReference type="InterPro" id="IPR014871">
    <property type="entry name" value="dUTPase/dCTP_pyrophosphatase"/>
</dbReference>
<dbReference type="EMBL" id="JAHMHH010000001">
    <property type="protein sequence ID" value="MBU4692198.1"/>
    <property type="molecule type" value="Genomic_DNA"/>
</dbReference>
<evidence type="ECO:0000313" key="2">
    <source>
        <dbReference type="Proteomes" id="UP000718793"/>
    </source>
</evidence>
<organism evidence="1 2">
    <name type="scientific">Mycoplasma zalophi</name>
    <dbReference type="NCBI Taxonomy" id="191287"/>
    <lineage>
        <taxon>Bacteria</taxon>
        <taxon>Bacillati</taxon>
        <taxon>Mycoplasmatota</taxon>
        <taxon>Mollicutes</taxon>
        <taxon>Mycoplasmataceae</taxon>
        <taxon>Mycoplasma</taxon>
    </lineage>
</organism>
<proteinExistence type="predicted"/>
<dbReference type="Proteomes" id="UP000718793">
    <property type="component" value="Unassembled WGS sequence"/>
</dbReference>
<dbReference type="PIRSF" id="PIRSF030140">
    <property type="entry name" value="UCP030140"/>
    <property type="match status" value="1"/>
</dbReference>
<name>A0ABS6DPX9_9MOLU</name>
<dbReference type="Pfam" id="PF08761">
    <property type="entry name" value="dUTPase_2"/>
    <property type="match status" value="1"/>
</dbReference>
<sequence length="160" mass="18527">MNLQKVFDLQRDLDESFSKNISPNETNLQLKVIIALIVEISEFANEVQEFKYWKVHKNINQAALLEEYADGIHFLSSMCVAHNVDSNIEPIKLYDNFSQQLAEVYKASTILFSELNAKNLKYAYSLYLGLALTIGLSEDEILDSFYKKNEINFQRAKNKY</sequence>
<evidence type="ECO:0000313" key="1">
    <source>
        <dbReference type="EMBL" id="MBU4692198.1"/>
    </source>
</evidence>
<gene>
    <name evidence="1" type="ORF">KQ875_01135</name>
</gene>
<comment type="caution">
    <text evidence="1">The sequence shown here is derived from an EMBL/GenBank/DDBJ whole genome shotgun (WGS) entry which is preliminary data.</text>
</comment>
<accession>A0ABS6DPX9</accession>
<dbReference type="InterPro" id="IPR016947">
    <property type="entry name" value="UCP030140"/>
</dbReference>
<protein>
    <submittedName>
        <fullName evidence="1">dUTP diphosphatase</fullName>
    </submittedName>
</protein>
<dbReference type="RefSeq" id="WP_216488557.1">
    <property type="nucleotide sequence ID" value="NZ_JAHMHH010000001.1"/>
</dbReference>
<keyword evidence="2" id="KW-1185">Reference proteome</keyword>
<dbReference type="CDD" id="cd11527">
    <property type="entry name" value="NTP-PPase_dUTPase"/>
    <property type="match status" value="1"/>
</dbReference>